<dbReference type="Pfam" id="PF25917">
    <property type="entry name" value="BSH_RND"/>
    <property type="match status" value="1"/>
</dbReference>
<evidence type="ECO:0000313" key="6">
    <source>
        <dbReference type="EMBL" id="HJE26154.1"/>
    </source>
</evidence>
<reference evidence="6" key="1">
    <citation type="journal article" date="2021" name="PeerJ">
        <title>Extensive microbial diversity within the chicken gut microbiome revealed by metagenomics and culture.</title>
        <authorList>
            <person name="Gilroy R."/>
            <person name="Ravi A."/>
            <person name="Getino M."/>
            <person name="Pursley I."/>
            <person name="Horton D.L."/>
            <person name="Alikhan N.F."/>
            <person name="Baker D."/>
            <person name="Gharbi K."/>
            <person name="Hall N."/>
            <person name="Watson M."/>
            <person name="Adriaenssens E.M."/>
            <person name="Foster-Nyarko E."/>
            <person name="Jarju S."/>
            <person name="Secka A."/>
            <person name="Antonio M."/>
            <person name="Oren A."/>
            <person name="Chaudhuri R.R."/>
            <person name="La Ragione R."/>
            <person name="Hildebrand F."/>
            <person name="Pallen M.J."/>
        </authorList>
    </citation>
    <scope>NUCLEOTIDE SEQUENCE</scope>
    <source>
        <strain evidence="6">316</strain>
    </source>
</reference>
<dbReference type="Gene3D" id="2.40.50.100">
    <property type="match status" value="1"/>
</dbReference>
<dbReference type="Proteomes" id="UP000742631">
    <property type="component" value="Unassembled WGS sequence"/>
</dbReference>
<dbReference type="InterPro" id="IPR058634">
    <property type="entry name" value="AaeA-lik-b-barrel"/>
</dbReference>
<gene>
    <name evidence="6" type="ORF">K8W01_21100</name>
</gene>
<dbReference type="SUPFAM" id="SSF111369">
    <property type="entry name" value="HlyD-like secretion proteins"/>
    <property type="match status" value="2"/>
</dbReference>
<feature type="domain" description="Multidrug resistance protein MdtA-like barrel-sandwich hybrid" evidence="4">
    <location>
        <begin position="111"/>
        <end position="306"/>
    </location>
</feature>
<dbReference type="Gene3D" id="1.10.287.470">
    <property type="entry name" value="Helix hairpin bin"/>
    <property type="match status" value="2"/>
</dbReference>
<evidence type="ECO:0000259" key="4">
    <source>
        <dbReference type="Pfam" id="PF25917"/>
    </source>
</evidence>
<evidence type="ECO:0000256" key="2">
    <source>
        <dbReference type="SAM" id="MobiDB-lite"/>
    </source>
</evidence>
<evidence type="ECO:0000256" key="1">
    <source>
        <dbReference type="SAM" id="Coils"/>
    </source>
</evidence>
<keyword evidence="3" id="KW-0812">Transmembrane</keyword>
<dbReference type="PANTHER" id="PTHR30386">
    <property type="entry name" value="MEMBRANE FUSION SUBUNIT OF EMRAB-TOLC MULTIDRUG EFFLUX PUMP"/>
    <property type="match status" value="1"/>
</dbReference>
<dbReference type="EMBL" id="DYYG01000067">
    <property type="protein sequence ID" value="HJE26154.1"/>
    <property type="molecule type" value="Genomic_DNA"/>
</dbReference>
<accession>A0A921JHK5</accession>
<sequence length="404" mass="43712">MLDEQRQAKPADAPTRQSDAEGRDALDFQPDRHRIGDEGGKPDDEGRDSAAPDRDAGEGEPRRSILRRHPWWFVLGALAVLVLGAAGYAYWLIDLRPYESTDDAFVDARSFTIAPKVGGYVIDVPVTDNQHVKAGDTLFRIDPRDYRVALEQAEAQVQAAQAAIRNVNAQIEAQKAQIEVAKAQVETAQAALTFAQEDADRYKTLAARGAGTIQQSQSSTSTLQQRQAALTSAQANVIAAQRQIGSLQAQRASTEAQLAQMKAQRDQAELNLGYTNVTAAQAGRVVRLTGGVGEYAQPGQSLSMFVPDDIWVTANFKETQVTDIRPGQPVDIEIDAYPNRRITGHVASVQPGSGTAFSLLPAQNATGNYVKVTQRIPVKIVADDWPADVAIGPGMSVVPRVHVR</sequence>
<feature type="region of interest" description="Disordered" evidence="2">
    <location>
        <begin position="1"/>
        <end position="61"/>
    </location>
</feature>
<feature type="coiled-coil region" evidence="1">
    <location>
        <begin position="230"/>
        <end position="271"/>
    </location>
</feature>
<proteinExistence type="predicted"/>
<keyword evidence="1" id="KW-0175">Coiled coil</keyword>
<keyword evidence="3" id="KW-1133">Transmembrane helix</keyword>
<dbReference type="InterPro" id="IPR050739">
    <property type="entry name" value="MFP"/>
</dbReference>
<organism evidence="6 7">
    <name type="scientific">Methylorubrum populi</name>
    <dbReference type="NCBI Taxonomy" id="223967"/>
    <lineage>
        <taxon>Bacteria</taxon>
        <taxon>Pseudomonadati</taxon>
        <taxon>Pseudomonadota</taxon>
        <taxon>Alphaproteobacteria</taxon>
        <taxon>Hyphomicrobiales</taxon>
        <taxon>Methylobacteriaceae</taxon>
        <taxon>Methylorubrum</taxon>
    </lineage>
</organism>
<dbReference type="AlphaFoldDB" id="A0A921JHK5"/>
<name>A0A921JHK5_9HYPH</name>
<dbReference type="Pfam" id="PF25963">
    <property type="entry name" value="Beta-barrel_AAEA"/>
    <property type="match status" value="1"/>
</dbReference>
<dbReference type="PANTHER" id="PTHR30386:SF24">
    <property type="entry name" value="MULTIDRUG RESISTANCE EFFLUX PUMP"/>
    <property type="match status" value="1"/>
</dbReference>
<dbReference type="InterPro" id="IPR058625">
    <property type="entry name" value="MdtA-like_BSH"/>
</dbReference>
<feature type="domain" description="p-hydroxybenzoic acid efflux pump subunit AaeA-like beta-barrel" evidence="5">
    <location>
        <begin position="311"/>
        <end position="397"/>
    </location>
</feature>
<keyword evidence="3" id="KW-0472">Membrane</keyword>
<evidence type="ECO:0000313" key="7">
    <source>
        <dbReference type="Proteomes" id="UP000742631"/>
    </source>
</evidence>
<dbReference type="Gene3D" id="2.40.30.170">
    <property type="match status" value="1"/>
</dbReference>
<evidence type="ECO:0000256" key="3">
    <source>
        <dbReference type="SAM" id="Phobius"/>
    </source>
</evidence>
<feature type="coiled-coil region" evidence="1">
    <location>
        <begin position="150"/>
        <end position="198"/>
    </location>
</feature>
<feature type="transmembrane region" description="Helical" evidence="3">
    <location>
        <begin position="71"/>
        <end position="93"/>
    </location>
</feature>
<comment type="caution">
    <text evidence="6">The sequence shown here is derived from an EMBL/GenBank/DDBJ whole genome shotgun (WGS) entry which is preliminary data.</text>
</comment>
<reference evidence="6" key="2">
    <citation type="submission" date="2021-09" db="EMBL/GenBank/DDBJ databases">
        <authorList>
            <person name="Gilroy R."/>
        </authorList>
    </citation>
    <scope>NUCLEOTIDE SEQUENCE</scope>
    <source>
        <strain evidence="6">316</strain>
    </source>
</reference>
<evidence type="ECO:0000259" key="5">
    <source>
        <dbReference type="Pfam" id="PF25963"/>
    </source>
</evidence>
<feature type="compositionally biased region" description="Basic and acidic residues" evidence="2">
    <location>
        <begin position="18"/>
        <end position="61"/>
    </location>
</feature>
<protein>
    <submittedName>
        <fullName evidence="6">HlyD family secretion protein</fullName>
    </submittedName>
</protein>